<dbReference type="Proteomes" id="UP000095285">
    <property type="component" value="Unassembled WGS sequence"/>
</dbReference>
<evidence type="ECO:0000313" key="2">
    <source>
        <dbReference type="WBParaSite" id="EN70_6735"/>
    </source>
</evidence>
<sequence length="366" mass="41485">MLRNEKYREKQIIPRIARLERQHMLVAICSDLKCNVLFLINDVDFSDVNTTMEMNQRRRSNLKMSISETQSIVANRTINRSKPTGTEINQWSVKMNDRSHAMSRQGDYTLCSYHSGNQHCCGCPNSLRPMLGTASWEPENYYIFHCNDCGGTTIREIRSLYIDQKPKCSYSMNPVRHEWQCSHCGFLNSDCDTVSNHKNVNLLDAENLDSRSQTIPHSVSNSSILTSASVLYKYPALSSAYNCQKYSFITLPNSVQCKQNKKHNKNFGKCAENDECDCLEMSKSQTESSYMDRLNVEMETVKWVTTQKTSIVTSDRAADIAMASSLKASSGWNDSASCSMSAEGNKGIIQLLLLMASLTPWNEFKL</sequence>
<protein>
    <submittedName>
        <fullName evidence="2">Zinc_ribbon_16 domain-containing protein</fullName>
    </submittedName>
</protein>
<organism evidence="1 2">
    <name type="scientific">Loa loa</name>
    <name type="common">Eye worm</name>
    <name type="synonym">Filaria loa</name>
    <dbReference type="NCBI Taxonomy" id="7209"/>
    <lineage>
        <taxon>Eukaryota</taxon>
        <taxon>Metazoa</taxon>
        <taxon>Ecdysozoa</taxon>
        <taxon>Nematoda</taxon>
        <taxon>Chromadorea</taxon>
        <taxon>Rhabditida</taxon>
        <taxon>Spirurina</taxon>
        <taxon>Spiruromorpha</taxon>
        <taxon>Filarioidea</taxon>
        <taxon>Onchocercidae</taxon>
        <taxon>Loa</taxon>
    </lineage>
</organism>
<reference evidence="2" key="2">
    <citation type="submission" date="2016-11" db="UniProtKB">
        <authorList>
            <consortium name="WormBaseParasite"/>
        </authorList>
    </citation>
    <scope>IDENTIFICATION</scope>
</reference>
<evidence type="ECO:0000313" key="1">
    <source>
        <dbReference type="Proteomes" id="UP000095285"/>
    </source>
</evidence>
<accession>A0A1I7VVH7</accession>
<dbReference type="AlphaFoldDB" id="A0A1I7VVH7"/>
<name>A0A1I7VVH7_LOALO</name>
<proteinExistence type="predicted"/>
<dbReference type="WBParaSite" id="EN70_6735">
    <property type="protein sequence ID" value="EN70_6735"/>
    <property type="gene ID" value="EN70_6735"/>
</dbReference>
<keyword evidence="1" id="KW-1185">Reference proteome</keyword>
<reference evidence="1" key="1">
    <citation type="submission" date="2012-04" db="EMBL/GenBank/DDBJ databases">
        <title>The Genome Sequence of Loa loa.</title>
        <authorList>
            <consortium name="The Broad Institute Genome Sequencing Platform"/>
            <consortium name="Broad Institute Genome Sequencing Center for Infectious Disease"/>
            <person name="Nutman T.B."/>
            <person name="Fink D.L."/>
            <person name="Russ C."/>
            <person name="Young S."/>
            <person name="Zeng Q."/>
            <person name="Gargeya S."/>
            <person name="Alvarado L."/>
            <person name="Berlin A."/>
            <person name="Chapman S.B."/>
            <person name="Chen Z."/>
            <person name="Freedman E."/>
            <person name="Gellesch M."/>
            <person name="Goldberg J."/>
            <person name="Griggs A."/>
            <person name="Gujja S."/>
            <person name="Heilman E.R."/>
            <person name="Heiman D."/>
            <person name="Howarth C."/>
            <person name="Mehta T."/>
            <person name="Neiman D."/>
            <person name="Pearson M."/>
            <person name="Roberts A."/>
            <person name="Saif S."/>
            <person name="Shea T."/>
            <person name="Shenoy N."/>
            <person name="Sisk P."/>
            <person name="Stolte C."/>
            <person name="Sykes S."/>
            <person name="White J."/>
            <person name="Yandava C."/>
            <person name="Haas B."/>
            <person name="Henn M.R."/>
            <person name="Nusbaum C."/>
            <person name="Birren B."/>
        </authorList>
    </citation>
    <scope>NUCLEOTIDE SEQUENCE [LARGE SCALE GENOMIC DNA]</scope>
</reference>